<accession>A0A0F9SEF6</accession>
<reference evidence="1" key="1">
    <citation type="journal article" date="2015" name="Nature">
        <title>Complex archaea that bridge the gap between prokaryotes and eukaryotes.</title>
        <authorList>
            <person name="Spang A."/>
            <person name="Saw J.H."/>
            <person name="Jorgensen S.L."/>
            <person name="Zaremba-Niedzwiedzka K."/>
            <person name="Martijn J."/>
            <person name="Lind A.E."/>
            <person name="van Eijk R."/>
            <person name="Schleper C."/>
            <person name="Guy L."/>
            <person name="Ettema T.J."/>
        </authorList>
    </citation>
    <scope>NUCLEOTIDE SEQUENCE</scope>
</reference>
<protein>
    <submittedName>
        <fullName evidence="1">Uncharacterized protein</fullName>
    </submittedName>
</protein>
<sequence>MSTVARQRESLISGFNKVTIDVPPGIMDSAIVQLPVPGLSAPLDHTGTLRNAPSPFMSLWAGVIPAVDFSPARTGTTYETFFETGLQPYSSEVEGNPRDRVLRPMFGAFGNVPSVGPFINVFQMHTLLPWPPGGLVVRISFRRAQGINQFGATVDVAVAWAVNSLAAYPDLPAIQDLRGL</sequence>
<dbReference type="EMBL" id="LAZR01002043">
    <property type="protein sequence ID" value="KKN35361.1"/>
    <property type="molecule type" value="Genomic_DNA"/>
</dbReference>
<dbReference type="AlphaFoldDB" id="A0A0F9SEF6"/>
<name>A0A0F9SEF6_9ZZZZ</name>
<organism evidence="1">
    <name type="scientific">marine sediment metagenome</name>
    <dbReference type="NCBI Taxonomy" id="412755"/>
    <lineage>
        <taxon>unclassified sequences</taxon>
        <taxon>metagenomes</taxon>
        <taxon>ecological metagenomes</taxon>
    </lineage>
</organism>
<gene>
    <name evidence="1" type="ORF">LCGC14_0784450</name>
</gene>
<proteinExistence type="predicted"/>
<evidence type="ECO:0000313" key="1">
    <source>
        <dbReference type="EMBL" id="KKN35361.1"/>
    </source>
</evidence>
<comment type="caution">
    <text evidence="1">The sequence shown here is derived from an EMBL/GenBank/DDBJ whole genome shotgun (WGS) entry which is preliminary data.</text>
</comment>